<evidence type="ECO:0000313" key="1">
    <source>
        <dbReference type="EMBL" id="UUC20531.1"/>
    </source>
</evidence>
<dbReference type="EMBL" id="CP101700">
    <property type="protein sequence ID" value="UUC20531.1"/>
    <property type="molecule type" value="Genomic_DNA"/>
</dbReference>
<name>A0AAJ5LIK5_9PSED</name>
<dbReference type="Proteomes" id="UP001058744">
    <property type="component" value="Chromosome"/>
</dbReference>
<dbReference type="AlphaFoldDB" id="A0AAJ5LIK5"/>
<proteinExistence type="predicted"/>
<evidence type="ECO:0000313" key="2">
    <source>
        <dbReference type="Proteomes" id="UP001058744"/>
    </source>
</evidence>
<reference evidence="1" key="1">
    <citation type="submission" date="2022-07" db="EMBL/GenBank/DDBJ databases">
        <title>Complete genome of MD9.</title>
        <authorList>
            <person name="Cao G."/>
        </authorList>
    </citation>
    <scope>NUCLEOTIDE SEQUENCE</scope>
    <source>
        <strain evidence="1">MD9</strain>
    </source>
</reference>
<dbReference type="RefSeq" id="WP_256381993.1">
    <property type="nucleotide sequence ID" value="NZ_CP101700.1"/>
</dbReference>
<protein>
    <submittedName>
        <fullName evidence="1">Uncharacterized protein</fullName>
    </submittedName>
</protein>
<sequence>MSQPLFDLDLSRVSREHYITGKAAINFPFPGVNTGGWHYLSYWNREEGVVKVSLAGVHYPDTTEFFGDAGVLDLTHLLARLGWPVEGRVVYIADHFRAAADMVARWALSESQHCNVEVVEWFPADEDKLRLLELLYAGRLKLRELGRLEKVETWLRDQPGFRGADWMQYLPSSS</sequence>
<accession>A0AAJ5LIK5</accession>
<gene>
    <name evidence="1" type="ORF">NOV18_08635</name>
</gene>
<organism evidence="1 2">
    <name type="scientific">Pseudomonas asiatica</name>
    <dbReference type="NCBI Taxonomy" id="2219225"/>
    <lineage>
        <taxon>Bacteria</taxon>
        <taxon>Pseudomonadati</taxon>
        <taxon>Pseudomonadota</taxon>
        <taxon>Gammaproteobacteria</taxon>
        <taxon>Pseudomonadales</taxon>
        <taxon>Pseudomonadaceae</taxon>
        <taxon>Pseudomonas</taxon>
    </lineage>
</organism>